<dbReference type="EC" id="2.1.1.-" evidence="3"/>
<dbReference type="SUPFAM" id="SSF53335">
    <property type="entry name" value="S-adenosyl-L-methionine-dependent methyltransferases"/>
    <property type="match status" value="1"/>
</dbReference>
<dbReference type="OrthoDB" id="1637728at2"/>
<dbReference type="Gene3D" id="3.40.50.150">
    <property type="entry name" value="Vaccinia Virus protein VP39"/>
    <property type="match status" value="2"/>
</dbReference>
<dbReference type="GO" id="GO:0003677">
    <property type="term" value="F:DNA binding"/>
    <property type="evidence" value="ECO:0007669"/>
    <property type="project" value="InterPro"/>
</dbReference>
<dbReference type="Proteomes" id="UP000198797">
    <property type="component" value="Unassembled WGS sequence"/>
</dbReference>
<dbReference type="InterPro" id="IPR002941">
    <property type="entry name" value="DNA_methylase_N4/N6"/>
</dbReference>
<dbReference type="RefSeq" id="WP_091243761.1">
    <property type="nucleotide sequence ID" value="NZ_FMCU01000004.1"/>
</dbReference>
<protein>
    <recommendedName>
        <fullName evidence="3">Methyltransferase</fullName>
        <ecNumber evidence="3">2.1.1.-</ecNumber>
    </recommendedName>
</protein>
<keyword evidence="2 5" id="KW-0808">Transferase</keyword>
<evidence type="ECO:0000256" key="1">
    <source>
        <dbReference type="ARBA" id="ARBA00022603"/>
    </source>
</evidence>
<dbReference type="PANTHER" id="PTHR14911">
    <property type="entry name" value="THUMP DOMAIN-CONTAINING"/>
    <property type="match status" value="1"/>
</dbReference>
<dbReference type="PANTHER" id="PTHR14911:SF13">
    <property type="entry name" value="TRNA (GUANINE(6)-N2)-METHYLTRANSFERASE THUMP3"/>
    <property type="match status" value="1"/>
</dbReference>
<keyword evidence="6" id="KW-1185">Reference proteome</keyword>
<reference evidence="6" key="1">
    <citation type="submission" date="2016-06" db="EMBL/GenBank/DDBJ databases">
        <authorList>
            <person name="Varghese N."/>
            <person name="Submissions Spin"/>
        </authorList>
    </citation>
    <scope>NUCLEOTIDE SEQUENCE [LARGE SCALE GENOMIC DNA]</scope>
    <source>
        <strain evidence="6">DSM 44100</strain>
    </source>
</reference>
<proteinExistence type="inferred from homology"/>
<dbReference type="InterPro" id="IPR029063">
    <property type="entry name" value="SAM-dependent_MTases_sf"/>
</dbReference>
<dbReference type="PRINTS" id="PR00508">
    <property type="entry name" value="S21N4MTFRASE"/>
</dbReference>
<dbReference type="GO" id="GO:0016423">
    <property type="term" value="F:tRNA (guanine) methyltransferase activity"/>
    <property type="evidence" value="ECO:0007669"/>
    <property type="project" value="TreeGrafter"/>
</dbReference>
<dbReference type="Pfam" id="PF01555">
    <property type="entry name" value="N6_N4_Mtase"/>
    <property type="match status" value="1"/>
</dbReference>
<dbReference type="AlphaFoldDB" id="A0A1C4XFZ2"/>
<dbReference type="GO" id="GO:0008170">
    <property type="term" value="F:N-methyltransferase activity"/>
    <property type="evidence" value="ECO:0007669"/>
    <property type="project" value="InterPro"/>
</dbReference>
<sequence length="223" mass="24309">MGVASWVVLTGDDPRHAPPAAAGQCGWVSQIAPLITEFTRPGDLVFDPFAGWGTSLVAASVTGRRGIGLEISPDRAKQASRRLEAYPDQVMICGDARRPPVPDRSVDFLVTDLPYFGTALDADSPVDGQLYAVRDYSAYLTALDHAFHALARVLKRGAYAVVAVQNRRVADRFVPLAWDVGRVLGGHLTLGDERIHLYPRPVSEGDPLVNNRAHEYLLVAQKR</sequence>
<evidence type="ECO:0000259" key="4">
    <source>
        <dbReference type="Pfam" id="PF01555"/>
    </source>
</evidence>
<feature type="domain" description="DNA methylase N-4/N-6" evidence="4">
    <location>
        <begin position="32"/>
        <end position="79"/>
    </location>
</feature>
<comment type="similarity">
    <text evidence="3">Belongs to the N(4)/N(6)-methyltransferase family.</text>
</comment>
<dbReference type="GO" id="GO:0030488">
    <property type="term" value="P:tRNA methylation"/>
    <property type="evidence" value="ECO:0007669"/>
    <property type="project" value="TreeGrafter"/>
</dbReference>
<dbReference type="InterPro" id="IPR001091">
    <property type="entry name" value="RM_Methyltransferase"/>
</dbReference>
<evidence type="ECO:0000313" key="6">
    <source>
        <dbReference type="Proteomes" id="UP000198797"/>
    </source>
</evidence>
<accession>A0A1C4XFZ2</accession>
<evidence type="ECO:0000256" key="3">
    <source>
        <dbReference type="RuleBase" id="RU362026"/>
    </source>
</evidence>
<gene>
    <name evidence="5" type="ORF">GA0070216_104360</name>
</gene>
<dbReference type="EMBL" id="FMCU01000004">
    <property type="protein sequence ID" value="SCF07393.1"/>
    <property type="molecule type" value="Genomic_DNA"/>
</dbReference>
<name>A0A1C4XFZ2_9ACTN</name>
<organism evidence="5 6">
    <name type="scientific">Micromonospora matsumotoense</name>
    <dbReference type="NCBI Taxonomy" id="121616"/>
    <lineage>
        <taxon>Bacteria</taxon>
        <taxon>Bacillati</taxon>
        <taxon>Actinomycetota</taxon>
        <taxon>Actinomycetes</taxon>
        <taxon>Micromonosporales</taxon>
        <taxon>Micromonosporaceae</taxon>
        <taxon>Micromonospora</taxon>
    </lineage>
</organism>
<evidence type="ECO:0000256" key="2">
    <source>
        <dbReference type="ARBA" id="ARBA00022679"/>
    </source>
</evidence>
<dbReference type="CDD" id="cd02440">
    <property type="entry name" value="AdoMet_MTases"/>
    <property type="match status" value="1"/>
</dbReference>
<keyword evidence="1 5" id="KW-0489">Methyltransferase</keyword>
<evidence type="ECO:0000313" key="5">
    <source>
        <dbReference type="EMBL" id="SCF07393.1"/>
    </source>
</evidence>
<dbReference type="STRING" id="121616.GA0070216_104360"/>